<feature type="region of interest" description="Disordered" evidence="1">
    <location>
        <begin position="149"/>
        <end position="172"/>
    </location>
</feature>
<feature type="compositionally biased region" description="Acidic residues" evidence="1">
    <location>
        <begin position="159"/>
        <end position="172"/>
    </location>
</feature>
<evidence type="ECO:0000313" key="2">
    <source>
        <dbReference type="EMBL" id="JAS28752.1"/>
    </source>
</evidence>
<proteinExistence type="predicted"/>
<dbReference type="InterPro" id="IPR052588">
    <property type="entry name" value="Kelch_domain_protein"/>
</dbReference>
<dbReference type="PANTHER" id="PTHR46063">
    <property type="entry name" value="KELCH DOMAIN-CONTAINING PROTEIN"/>
    <property type="match status" value="1"/>
</dbReference>
<feature type="compositionally biased region" description="Acidic residues" evidence="1">
    <location>
        <begin position="33"/>
        <end position="49"/>
    </location>
</feature>
<protein>
    <recommendedName>
        <fullName evidence="3">DUF4110 domain-containing protein</fullName>
    </recommendedName>
</protein>
<sequence>MLFNKTHFSFIVVTLSGQKDNKSRRRKLKESGEVDNDEGEREEEEEADTNADKDVEMQTVSDDGVFTMTVGPTTVDPGATQSNLPKQAPNRNPHPRMNAGLAVKHGILYLYGGVFEDGDKQYTLSDLYSLDLHKLEEWKTLIPCDLTSQEWLSSGSESESSESECEDEMETD</sequence>
<dbReference type="PANTHER" id="PTHR46063:SF1">
    <property type="entry name" value="KELCH DOMAIN-CONTAINING PROTEIN 4"/>
    <property type="match status" value="1"/>
</dbReference>
<dbReference type="AlphaFoldDB" id="A0A1B6DSU7"/>
<dbReference type="EMBL" id="GEDC01008546">
    <property type="protein sequence ID" value="JAS28752.1"/>
    <property type="molecule type" value="Transcribed_RNA"/>
</dbReference>
<evidence type="ECO:0000256" key="1">
    <source>
        <dbReference type="SAM" id="MobiDB-lite"/>
    </source>
</evidence>
<name>A0A1B6DSU7_9HEMI</name>
<dbReference type="SUPFAM" id="SSF117281">
    <property type="entry name" value="Kelch motif"/>
    <property type="match status" value="1"/>
</dbReference>
<accession>A0A1B6DSU7</accession>
<evidence type="ECO:0008006" key="3">
    <source>
        <dbReference type="Google" id="ProtNLM"/>
    </source>
</evidence>
<reference evidence="2" key="1">
    <citation type="submission" date="2015-12" db="EMBL/GenBank/DDBJ databases">
        <title>De novo transcriptome assembly of four potential Pierce s Disease insect vectors from Arizona vineyards.</title>
        <authorList>
            <person name="Tassone E.E."/>
        </authorList>
    </citation>
    <scope>NUCLEOTIDE SEQUENCE</scope>
</reference>
<dbReference type="InterPro" id="IPR015915">
    <property type="entry name" value="Kelch-typ_b-propeller"/>
</dbReference>
<gene>
    <name evidence="2" type="ORF">g.35957</name>
</gene>
<organism evidence="2">
    <name type="scientific">Clastoptera arizonana</name>
    <name type="common">Arizona spittle bug</name>
    <dbReference type="NCBI Taxonomy" id="38151"/>
    <lineage>
        <taxon>Eukaryota</taxon>
        <taxon>Metazoa</taxon>
        <taxon>Ecdysozoa</taxon>
        <taxon>Arthropoda</taxon>
        <taxon>Hexapoda</taxon>
        <taxon>Insecta</taxon>
        <taxon>Pterygota</taxon>
        <taxon>Neoptera</taxon>
        <taxon>Paraneoptera</taxon>
        <taxon>Hemiptera</taxon>
        <taxon>Auchenorrhyncha</taxon>
        <taxon>Cercopoidea</taxon>
        <taxon>Clastopteridae</taxon>
        <taxon>Clastoptera</taxon>
    </lineage>
</organism>
<feature type="region of interest" description="Disordered" evidence="1">
    <location>
        <begin position="18"/>
        <end position="96"/>
    </location>
</feature>
<feature type="compositionally biased region" description="Low complexity" evidence="1">
    <location>
        <begin position="149"/>
        <end position="158"/>
    </location>
</feature>